<organism evidence="11 12">
    <name type="scientific">Erysiphe neolycopersici</name>
    <dbReference type="NCBI Taxonomy" id="212602"/>
    <lineage>
        <taxon>Eukaryota</taxon>
        <taxon>Fungi</taxon>
        <taxon>Dikarya</taxon>
        <taxon>Ascomycota</taxon>
        <taxon>Pezizomycotina</taxon>
        <taxon>Leotiomycetes</taxon>
        <taxon>Erysiphales</taxon>
        <taxon>Erysiphaceae</taxon>
        <taxon>Erysiphe</taxon>
    </lineage>
</organism>
<reference evidence="11 12" key="1">
    <citation type="journal article" date="2018" name="BMC Genomics">
        <title>Comparative genome analyses reveal sequence features reflecting distinct modes of host-adaptation between dicot and monocot powdery mildew.</title>
        <authorList>
            <person name="Wu Y."/>
            <person name="Ma X."/>
            <person name="Pan Z."/>
            <person name="Kale S.D."/>
            <person name="Song Y."/>
            <person name="King H."/>
            <person name="Zhang Q."/>
            <person name="Presley C."/>
            <person name="Deng X."/>
            <person name="Wei C.I."/>
            <person name="Xiao S."/>
        </authorList>
    </citation>
    <scope>NUCLEOTIDE SEQUENCE [LARGE SCALE GENOMIC DNA]</scope>
    <source>
        <strain evidence="11">UMSG2</strain>
    </source>
</reference>
<evidence type="ECO:0000256" key="5">
    <source>
        <dbReference type="ARBA" id="ARBA00022963"/>
    </source>
</evidence>
<dbReference type="GO" id="GO:0004623">
    <property type="term" value="F:phospholipase A2 activity"/>
    <property type="evidence" value="ECO:0007669"/>
    <property type="project" value="TreeGrafter"/>
</dbReference>
<sequence>MNNFATIQSLRDSGKDSSVWKFENSVLEGPEIKGQLFDTTIYWRKIFKNINSKEKAGFNVSAADFWGRTLSFQLIGAVDGGPDLTFSSIASRNEFRDGSIPLPILVSVRSLPDGSLNSINSNVFEMNPFELGTWDTEISGFAPMEYLGSNFTAGAVPPEGSCVKGFDQAGFLIGTTSTLFEAIIDVAAKLRVLSLFRKTILKISEANNDVAQFQPNPFFGFNPSRNPVEKSGELSLVDGGLDNQNLPLLPLLQGNRKVDVIFAIDSSADSLNFPNGSSLVATYERSLQGKSNFAFPSIPDQNTFVNLGFNKRPTFFGCDASNITGDAPIIVYIPNSEYSMASNVSTFGRKYSQSLRNKLIQNGYEFSTQANGTVDPQWPACLGCTALSRSMTRTKTPVPAVCQECFSRYCWDGKLNQSPVITPGIP</sequence>
<evidence type="ECO:0000256" key="8">
    <source>
        <dbReference type="PROSITE-ProRule" id="PRU00555"/>
    </source>
</evidence>
<evidence type="ECO:0000256" key="7">
    <source>
        <dbReference type="ARBA" id="ARBA00023180"/>
    </source>
</evidence>
<dbReference type="SUPFAM" id="SSF52151">
    <property type="entry name" value="FabD/lysophospholipase-like"/>
    <property type="match status" value="1"/>
</dbReference>
<dbReference type="PANTHER" id="PTHR10728:SF33">
    <property type="entry name" value="LYSOPHOSPHOLIPASE 1-RELATED"/>
    <property type="match status" value="1"/>
</dbReference>
<keyword evidence="6 8" id="KW-0443">Lipid metabolism</keyword>
<proteinExistence type="inferred from homology"/>
<dbReference type="GO" id="GO:0005829">
    <property type="term" value="C:cytosol"/>
    <property type="evidence" value="ECO:0007669"/>
    <property type="project" value="TreeGrafter"/>
</dbReference>
<gene>
    <name evidence="11" type="ORF">OnM2_039088</name>
</gene>
<evidence type="ECO:0000256" key="2">
    <source>
        <dbReference type="ARBA" id="ARBA00013274"/>
    </source>
</evidence>
<evidence type="ECO:0000256" key="1">
    <source>
        <dbReference type="ARBA" id="ARBA00008780"/>
    </source>
</evidence>
<evidence type="ECO:0000313" key="12">
    <source>
        <dbReference type="Proteomes" id="UP000286134"/>
    </source>
</evidence>
<keyword evidence="5 8" id="KW-0442">Lipid degradation</keyword>
<dbReference type="Gene3D" id="3.40.1090.10">
    <property type="entry name" value="Cytosolic phospholipase A2 catalytic domain"/>
    <property type="match status" value="1"/>
</dbReference>
<dbReference type="GO" id="GO:0046475">
    <property type="term" value="P:glycerophospholipid catabolic process"/>
    <property type="evidence" value="ECO:0007669"/>
    <property type="project" value="TreeGrafter"/>
</dbReference>
<evidence type="ECO:0000256" key="6">
    <source>
        <dbReference type="ARBA" id="ARBA00023098"/>
    </source>
</evidence>
<dbReference type="EMBL" id="MCFK01003958">
    <property type="protein sequence ID" value="RKF61711.1"/>
    <property type="molecule type" value="Genomic_DNA"/>
</dbReference>
<comment type="caution">
    <text evidence="11">The sequence shown here is derived from an EMBL/GenBank/DDBJ whole genome shotgun (WGS) entry which is preliminary data.</text>
</comment>
<dbReference type="InterPro" id="IPR016035">
    <property type="entry name" value="Acyl_Trfase/lysoPLipase"/>
</dbReference>
<dbReference type="GO" id="GO:0004622">
    <property type="term" value="F:phosphatidylcholine lysophospholipase activity"/>
    <property type="evidence" value="ECO:0007669"/>
    <property type="project" value="UniProtKB-EC"/>
</dbReference>
<dbReference type="GO" id="GO:0005783">
    <property type="term" value="C:endoplasmic reticulum"/>
    <property type="evidence" value="ECO:0007669"/>
    <property type="project" value="TreeGrafter"/>
</dbReference>
<evidence type="ECO:0000256" key="9">
    <source>
        <dbReference type="RuleBase" id="RU362103"/>
    </source>
</evidence>
<dbReference type="PANTHER" id="PTHR10728">
    <property type="entry name" value="CYTOSOLIC PHOSPHOLIPASE A2"/>
    <property type="match status" value="1"/>
</dbReference>
<evidence type="ECO:0000313" key="11">
    <source>
        <dbReference type="EMBL" id="RKF61711.1"/>
    </source>
</evidence>
<dbReference type="SMART" id="SM00022">
    <property type="entry name" value="PLAc"/>
    <property type="match status" value="1"/>
</dbReference>
<feature type="domain" description="PLA2c" evidence="10">
    <location>
        <begin position="1"/>
        <end position="416"/>
    </location>
</feature>
<keyword evidence="3" id="KW-0732">Signal</keyword>
<accession>A0A420HW78</accession>
<name>A0A420HW78_9PEZI</name>
<dbReference type="PROSITE" id="PS51210">
    <property type="entry name" value="PLA2C"/>
    <property type="match status" value="1"/>
</dbReference>
<keyword evidence="7" id="KW-0325">Glycoprotein</keyword>
<evidence type="ECO:0000256" key="4">
    <source>
        <dbReference type="ARBA" id="ARBA00022801"/>
    </source>
</evidence>
<dbReference type="InterPro" id="IPR002642">
    <property type="entry name" value="LysoPLipase_cat_dom"/>
</dbReference>
<comment type="catalytic activity">
    <reaction evidence="9">
        <text>a 1-acyl-sn-glycero-3-phosphocholine + H2O = sn-glycerol 3-phosphocholine + a fatty acid + H(+)</text>
        <dbReference type="Rhea" id="RHEA:15177"/>
        <dbReference type="ChEBI" id="CHEBI:15377"/>
        <dbReference type="ChEBI" id="CHEBI:15378"/>
        <dbReference type="ChEBI" id="CHEBI:16870"/>
        <dbReference type="ChEBI" id="CHEBI:28868"/>
        <dbReference type="ChEBI" id="CHEBI:58168"/>
        <dbReference type="EC" id="3.1.1.5"/>
    </reaction>
</comment>
<protein>
    <recommendedName>
        <fullName evidence="2 9">Lysophospholipase</fullName>
        <ecNumber evidence="2 9">3.1.1.5</ecNumber>
    </recommendedName>
</protein>
<keyword evidence="4 8" id="KW-0378">Hydrolase</keyword>
<comment type="similarity">
    <text evidence="1 9">Belongs to the lysophospholipase family.</text>
</comment>
<evidence type="ECO:0000259" key="10">
    <source>
        <dbReference type="PROSITE" id="PS51210"/>
    </source>
</evidence>
<keyword evidence="12" id="KW-1185">Reference proteome</keyword>
<dbReference type="Proteomes" id="UP000286134">
    <property type="component" value="Unassembled WGS sequence"/>
</dbReference>
<evidence type="ECO:0000256" key="3">
    <source>
        <dbReference type="ARBA" id="ARBA00022729"/>
    </source>
</evidence>
<dbReference type="AlphaFoldDB" id="A0A420HW78"/>
<dbReference type="STRING" id="212602.A0A420HW78"/>
<dbReference type="EC" id="3.1.1.5" evidence="2 9"/>
<dbReference type="OrthoDB" id="4084751at2759"/>
<dbReference type="Pfam" id="PF01735">
    <property type="entry name" value="PLA2_B"/>
    <property type="match status" value="1"/>
</dbReference>